<dbReference type="RefSeq" id="WP_309558499.1">
    <property type="nucleotide sequence ID" value="NZ_CP133787.1"/>
</dbReference>
<dbReference type="Gene3D" id="2.30.30.110">
    <property type="match status" value="1"/>
</dbReference>
<protein>
    <submittedName>
        <fullName evidence="3">Type II toxin-antitoxin system PemK/MazF family toxin</fullName>
    </submittedName>
</protein>
<reference evidence="3" key="2">
    <citation type="submission" date="2023-09" db="EMBL/GenBank/DDBJ databases">
        <authorList>
            <person name="Kim T.W."/>
        </authorList>
    </citation>
    <scope>NUCLEOTIDE SEQUENCE</scope>
    <source>
        <strain evidence="3">KCKM 0438</strain>
    </source>
</reference>
<evidence type="ECO:0000256" key="1">
    <source>
        <dbReference type="ARBA" id="ARBA00007521"/>
    </source>
</evidence>
<name>A0AAX4A7H3_LACLC</name>
<gene>
    <name evidence="3" type="ORF">RF668_07700</name>
</gene>
<proteinExistence type="inferred from homology"/>
<comment type="similarity">
    <text evidence="1">Belongs to the PemK/MazF family.</text>
</comment>
<dbReference type="EMBL" id="CP133787">
    <property type="protein sequence ID" value="WMX69780.1"/>
    <property type="molecule type" value="Genomic_DNA"/>
</dbReference>
<evidence type="ECO:0000256" key="2">
    <source>
        <dbReference type="ARBA" id="ARBA00022649"/>
    </source>
</evidence>
<dbReference type="InterPro" id="IPR011067">
    <property type="entry name" value="Plasmid_toxin/cell-grow_inhib"/>
</dbReference>
<dbReference type="InterPro" id="IPR003477">
    <property type="entry name" value="PemK-like"/>
</dbReference>
<keyword evidence="2" id="KW-1277">Toxin-antitoxin system</keyword>
<reference evidence="3" key="1">
    <citation type="journal article" date="2022" name="Microbiol. Spectr.">
        <title>Optimizing Conditions in the Acid Tolerance Test for Potential Probiotics Using Response Surface Methodology.</title>
        <authorList>
            <person name="Ko H.I."/>
            <person name="Jeong C.H."/>
            <person name="Hong S.W."/>
            <person name="Eun J.B."/>
            <person name="Kim T.W."/>
        </authorList>
    </citation>
    <scope>NUCLEOTIDE SEQUENCE</scope>
    <source>
        <strain evidence="3">KCKM 0438</strain>
    </source>
</reference>
<dbReference type="GO" id="GO:0003677">
    <property type="term" value="F:DNA binding"/>
    <property type="evidence" value="ECO:0007669"/>
    <property type="project" value="InterPro"/>
</dbReference>
<dbReference type="Proteomes" id="UP001254658">
    <property type="component" value="Chromosome"/>
</dbReference>
<evidence type="ECO:0000313" key="3">
    <source>
        <dbReference type="EMBL" id="WMX69780.1"/>
    </source>
</evidence>
<dbReference type="Pfam" id="PF02452">
    <property type="entry name" value="PemK_toxin"/>
    <property type="match status" value="1"/>
</dbReference>
<sequence>MVKKTRDDVANHKSKMIKNFNKFLDDLISEENEKSFLKADKISYWLEDWMNYLKLEESFECRKIPKLKRGSVVKVHLGFNIGNEEGGLHYAIVLDNNNALGHSLITIVPLTSVKPKTNLKNLYDNQLFIGNELYWSLINKATVMLKKLESLMNQEGISANNHLKIKKELDYTKRVINEINKMKKGSIVLMGQITTISKMRIYDPKNKFDVLNGVRVSNDVLDKIDNKLHDFYLKKIKIVDK</sequence>
<organism evidence="3 4">
    <name type="scientific">Lactococcus lactis subsp. cremoris</name>
    <name type="common">Streptococcus cremoris</name>
    <dbReference type="NCBI Taxonomy" id="1359"/>
    <lineage>
        <taxon>Bacteria</taxon>
        <taxon>Bacillati</taxon>
        <taxon>Bacillota</taxon>
        <taxon>Bacilli</taxon>
        <taxon>Lactobacillales</taxon>
        <taxon>Streptococcaceae</taxon>
        <taxon>Lactococcus</taxon>
    </lineage>
</organism>
<dbReference type="PROSITE" id="PS50890">
    <property type="entry name" value="PUA"/>
    <property type="match status" value="1"/>
</dbReference>
<dbReference type="AlphaFoldDB" id="A0AAX4A7H3"/>
<accession>A0AAX4A7H3</accession>
<evidence type="ECO:0000313" key="4">
    <source>
        <dbReference type="Proteomes" id="UP001254658"/>
    </source>
</evidence>
<dbReference type="SUPFAM" id="SSF50118">
    <property type="entry name" value="Cell growth inhibitor/plasmid maintenance toxic component"/>
    <property type="match status" value="1"/>
</dbReference>